<dbReference type="PANTHER" id="PTHR31116">
    <property type="entry name" value="OS04G0501200 PROTEIN"/>
    <property type="match status" value="1"/>
</dbReference>
<dbReference type="AlphaFoldDB" id="A0A0F9E659"/>
<dbReference type="Gene3D" id="1.10.340.30">
    <property type="entry name" value="Hypothetical protein, domain 2"/>
    <property type="match status" value="1"/>
</dbReference>
<dbReference type="Pfam" id="PF03352">
    <property type="entry name" value="Adenine_glyco"/>
    <property type="match status" value="1"/>
</dbReference>
<dbReference type="GO" id="GO:0008725">
    <property type="term" value="F:DNA-3-methyladenine glycosylase activity"/>
    <property type="evidence" value="ECO:0007669"/>
    <property type="project" value="InterPro"/>
</dbReference>
<dbReference type="SUPFAM" id="SSF48150">
    <property type="entry name" value="DNA-glycosylase"/>
    <property type="match status" value="1"/>
</dbReference>
<sequence>ELPSKTKLSELISKDLKKRGFKFVGPTICYAFMQAVGMVNDHTTDCFRYEEIIKLIRKS</sequence>
<protein>
    <recommendedName>
        <fullName evidence="2">DNA-3-methyladenine glycosylase I</fullName>
    </recommendedName>
</protein>
<dbReference type="PANTHER" id="PTHR31116:SF29">
    <property type="entry name" value="DNA GLYCOSYLASE SUPERFAMILY PROTEIN"/>
    <property type="match status" value="1"/>
</dbReference>
<organism evidence="1">
    <name type="scientific">marine sediment metagenome</name>
    <dbReference type="NCBI Taxonomy" id="412755"/>
    <lineage>
        <taxon>unclassified sequences</taxon>
        <taxon>metagenomes</taxon>
        <taxon>ecological metagenomes</taxon>
    </lineage>
</organism>
<reference evidence="1" key="1">
    <citation type="journal article" date="2015" name="Nature">
        <title>Complex archaea that bridge the gap between prokaryotes and eukaryotes.</title>
        <authorList>
            <person name="Spang A."/>
            <person name="Saw J.H."/>
            <person name="Jorgensen S.L."/>
            <person name="Zaremba-Niedzwiedzka K."/>
            <person name="Martijn J."/>
            <person name="Lind A.E."/>
            <person name="van Eijk R."/>
            <person name="Schleper C."/>
            <person name="Guy L."/>
            <person name="Ettema T.J."/>
        </authorList>
    </citation>
    <scope>NUCLEOTIDE SEQUENCE</scope>
</reference>
<dbReference type="EMBL" id="LAZR01028738">
    <property type="protein sequence ID" value="KKL61696.1"/>
    <property type="molecule type" value="Genomic_DNA"/>
</dbReference>
<comment type="caution">
    <text evidence="1">The sequence shown here is derived from an EMBL/GenBank/DDBJ whole genome shotgun (WGS) entry which is preliminary data.</text>
</comment>
<name>A0A0F9E659_9ZZZZ</name>
<feature type="non-terminal residue" evidence="1">
    <location>
        <position position="1"/>
    </location>
</feature>
<gene>
    <name evidence="1" type="ORF">LCGC14_2192700</name>
</gene>
<dbReference type="InterPro" id="IPR011257">
    <property type="entry name" value="DNA_glycosylase"/>
</dbReference>
<proteinExistence type="predicted"/>
<evidence type="ECO:0008006" key="2">
    <source>
        <dbReference type="Google" id="ProtNLM"/>
    </source>
</evidence>
<dbReference type="InterPro" id="IPR005019">
    <property type="entry name" value="Adenine_glyco"/>
</dbReference>
<dbReference type="GO" id="GO:0006284">
    <property type="term" value="P:base-excision repair"/>
    <property type="evidence" value="ECO:0007669"/>
    <property type="project" value="InterPro"/>
</dbReference>
<evidence type="ECO:0000313" key="1">
    <source>
        <dbReference type="EMBL" id="KKL61696.1"/>
    </source>
</evidence>
<accession>A0A0F9E659</accession>